<dbReference type="RefSeq" id="WP_255913907.1">
    <property type="nucleotide sequence ID" value="NZ_JANFQO010000007.1"/>
</dbReference>
<evidence type="ECO:0000313" key="1">
    <source>
        <dbReference type="EMBL" id="MCQ4164900.1"/>
    </source>
</evidence>
<protein>
    <submittedName>
        <fullName evidence="1">Baseplate assembly protein</fullName>
    </submittedName>
</protein>
<proteinExistence type="predicted"/>
<organism evidence="1 2">
    <name type="scientific">Tahibacter harae</name>
    <dbReference type="NCBI Taxonomy" id="2963937"/>
    <lineage>
        <taxon>Bacteria</taxon>
        <taxon>Pseudomonadati</taxon>
        <taxon>Pseudomonadota</taxon>
        <taxon>Gammaproteobacteria</taxon>
        <taxon>Lysobacterales</taxon>
        <taxon>Rhodanobacteraceae</taxon>
        <taxon>Tahibacter</taxon>
    </lineage>
</organism>
<comment type="caution">
    <text evidence="1">The sequence shown here is derived from an EMBL/GenBank/DDBJ whole genome shotgun (WGS) entry which is preliminary data.</text>
</comment>
<dbReference type="EMBL" id="JANFQO010000007">
    <property type="protein sequence ID" value="MCQ4164900.1"/>
    <property type="molecule type" value="Genomic_DNA"/>
</dbReference>
<dbReference type="NCBIfam" id="TIGR02243">
    <property type="entry name" value="putative baseplate assembly protein"/>
    <property type="match status" value="1"/>
</dbReference>
<gene>
    <name evidence="1" type="ORF">NM961_09285</name>
</gene>
<reference evidence="1" key="1">
    <citation type="submission" date="2022-07" db="EMBL/GenBank/DDBJ databases">
        <title>Tahibacter sp., a new gammaproteobacterium isolated from the silt sample collected at pig farm.</title>
        <authorList>
            <person name="Chen H."/>
        </authorList>
    </citation>
    <scope>NUCLEOTIDE SEQUENCE</scope>
    <source>
        <strain evidence="1">P2K</strain>
    </source>
</reference>
<dbReference type="Proteomes" id="UP001165498">
    <property type="component" value="Unassembled WGS sequence"/>
</dbReference>
<name>A0ABT1QRG8_9GAMM</name>
<dbReference type="InterPro" id="IPR011749">
    <property type="entry name" value="CHP02243"/>
</dbReference>
<sequence length="1092" mass="116660">MTCESGHDCTCGGCAPGACDCCGGVQRLTPRPVHNRPGLGALDYRVGTHAGFYASMQARLATMEVDGLAADGQTPLRLRPLGGLTTRAADDFSLGLLDAWASVGDVLSFYQERIANEGYLGTATERRSVLELARLVGYRLRPGVAASAYLAYTVDDNQADPVSVPAGARSQSIPGPDEQPQFFETSEELVARREWNDLRARRLMPQYIDGYTVMLLDELHLSGVNSGLRPGDKLLYIFSEDGSDAAVRTVDGVDTQFEDSRSLVRLKPLAAKLRACLVLLLEFIAKVTALLAATGGRSGVLARSEEILAAVRLGTQMAPQHWAPNIGDGEGEDPAPEIQKLLTELETGIAAVLQGGSRSVPATSPEAFVGALLVERKTQPRNSLSLRRSLAESFATPQAQQTLKLMAAGNGDTSRGFSEYADPGTQLLLNFAPLLREGYYAAWSGATLNERPPPLRNVYALRARMALFGATAGKLARYYDGTEKAPDADADAKAFPAGTLKPQDEWGEWRYAGDERGDNAFLEHANDNLAVDGYVLLHTGGDCRVLRITALATAPRTAYGLSGPSTRLDLSTPDGQDWRRVSNGQGEPDTIEALRTTQFYLQSEALPLAQRPIADDVAGREIQLDGLYKELRSGRWVVVSGERTDIAEVAGVRTAELMMITAVRHGYDPNLPGDTAHTTLSFKTGLAYRYRRASVAVHGNVVQATHGATVEEVLGSGDGAQALQRFTLKQPPLTFVAAPTAAGAASTLQVRVNEVTWHEADSLSELAAAARSFVCDTDDAGAVTLTFGDGVNGQRLPSGVQNLKARYRSGIGAAGNVRAGQISQLQTRPQGIKGVVNPLRASGGGGRESRDLARENAPLSVLALERLVSVSDYADFSRRFAGIAKASAVQASDGARQLVHVSIAGVDDAPIDNDSDLYRNLLLALQRHGDPDQPVRVEMRELIALVLSANVQLLPDYHWEPVAGAVRAQLLDQFGFQRRRLGQPALRCEIVAAIQAVPGVAYVDVDAFGGVASRGTLKDRGGPRELPTQAAIAREIIDIAQPGAGAAHKHAAGRGDVPAFAGGRDRHGRLRPAQLAIFLPGVPDTITLNQRS</sequence>
<keyword evidence="2" id="KW-1185">Reference proteome</keyword>
<evidence type="ECO:0000313" key="2">
    <source>
        <dbReference type="Proteomes" id="UP001165498"/>
    </source>
</evidence>
<accession>A0ABT1QRG8</accession>